<proteinExistence type="predicted"/>
<comment type="caution">
    <text evidence="2">The sequence shown here is derived from an EMBL/GenBank/DDBJ whole genome shotgun (WGS) entry which is preliminary data.</text>
</comment>
<dbReference type="RefSeq" id="XP_068358854.1">
    <property type="nucleotide sequence ID" value="XM_068492759.1"/>
</dbReference>
<dbReference type="VEuPathDB" id="TrichDB:TRFO_05881"/>
<dbReference type="EMBL" id="MLAK01000749">
    <property type="protein sequence ID" value="OHT05718.1"/>
    <property type="molecule type" value="Genomic_DNA"/>
</dbReference>
<gene>
    <name evidence="2" type="ORF">TRFO_05881</name>
</gene>
<dbReference type="GeneID" id="94827463"/>
<evidence type="ECO:0000313" key="3">
    <source>
        <dbReference type="Proteomes" id="UP000179807"/>
    </source>
</evidence>
<keyword evidence="3" id="KW-1185">Reference proteome</keyword>
<dbReference type="Proteomes" id="UP000179807">
    <property type="component" value="Unassembled WGS sequence"/>
</dbReference>
<sequence length="234" mass="27132">MNFLKQRFSSSSQVNNLMNSLKEIYTAEQSEAFAGTKVYGIQFLEFIDESNPELHDYLSKIFDIGKKIYQDLEASLPERANISSEFLPMKQNQSDFNKLRKQKQSIESRYEANKQAVNQKKDILERLEKSNGSPSEISKAKAQLNNAETTLKLTVSSLVRFNNVFDAEEQSYMKRVYELISKPLEKWAESEIKQNETTVENSKTLLENIEALNYKIEPDHELQKLLESLEEELK</sequence>
<organism evidence="2 3">
    <name type="scientific">Tritrichomonas foetus</name>
    <dbReference type="NCBI Taxonomy" id="1144522"/>
    <lineage>
        <taxon>Eukaryota</taxon>
        <taxon>Metamonada</taxon>
        <taxon>Parabasalia</taxon>
        <taxon>Tritrichomonadida</taxon>
        <taxon>Tritrichomonadidae</taxon>
        <taxon>Tritrichomonas</taxon>
    </lineage>
</organism>
<evidence type="ECO:0008006" key="4">
    <source>
        <dbReference type="Google" id="ProtNLM"/>
    </source>
</evidence>
<evidence type="ECO:0000256" key="1">
    <source>
        <dbReference type="SAM" id="Coils"/>
    </source>
</evidence>
<evidence type="ECO:0000313" key="2">
    <source>
        <dbReference type="EMBL" id="OHT05718.1"/>
    </source>
</evidence>
<accession>A0A1J4K7Q6</accession>
<dbReference type="Pfam" id="PF10581">
    <property type="entry name" value="Synapsin_N"/>
    <property type="match status" value="1"/>
</dbReference>
<feature type="coiled-coil region" evidence="1">
    <location>
        <begin position="89"/>
        <end position="130"/>
    </location>
</feature>
<protein>
    <recommendedName>
        <fullName evidence="4">BAR domain-containing protein</fullName>
    </recommendedName>
</protein>
<reference evidence="2" key="1">
    <citation type="submission" date="2016-10" db="EMBL/GenBank/DDBJ databases">
        <authorList>
            <person name="Benchimol M."/>
            <person name="Almeida L.G."/>
            <person name="Vasconcelos A.T."/>
            <person name="Perreira-Neves A."/>
            <person name="Rosa I.A."/>
            <person name="Tasca T."/>
            <person name="Bogo M.R."/>
            <person name="de Souza W."/>
        </authorList>
    </citation>
    <scope>NUCLEOTIDE SEQUENCE [LARGE SCALE GENOMIC DNA]</scope>
    <source>
        <strain evidence="2">K</strain>
    </source>
</reference>
<name>A0A1J4K7Q6_9EUKA</name>
<dbReference type="AlphaFoldDB" id="A0A1J4K7Q6"/>
<keyword evidence="1" id="KW-0175">Coiled coil</keyword>
<dbReference type="InterPro" id="IPR019736">
    <property type="entry name" value="Synapsin_P_site"/>
</dbReference>